<name>A0A6N8DQ99_RHOAC</name>
<sequence length="608" mass="64175">MARVYPAAMKLILTIKWSLAAGALLLLGLAAAPWTVSQTAQIETLERQIRARAGLALADHGRSVFAVLPRPHIRIYEPQLRDSNGDFTVTASSLRVDLGFGGLLTGRLDLARAVLADAVFTFDPARLPAAVVAATTRPADGLGDLEITRGRVLLRHSGLDQPELAADDISARLEWSRAGAPLSLTGLARVPAIGEERQPARFAVWAAQPDRLLNAGTSPVTLRFEDEGLQVVLNGALTLADKTRFEGQIAASAASLRTAAGWFGVPMPLPGPYRDARIRADALFEPGELALTNLSLSVDGNALDGAASIRFNGPRPSAAATLASASLDFAPMFEDYPAAVANGQWNREAFPPARLGAADLDLRLSAKRARLGDIQLDDAALSVILKSGRLDLSIAQARAYSGLARVRAVIAENETGLDIRGSLSTEKLDLAPLLWDSVKRQVLTGAASLSASFETNGASFAELASHLDARGDFSVASGEMFGIDLDLAFRRMERRPLSVGADLRSGRTPFDLMSGKFAMAQGVADIEEGAVRANQAALFFSGRANVADRSVDLHASASRAGPDGKALQFGFALAGPWDEPAVIPDAEGLIRRSNAAAPLLPSAPAPQN</sequence>
<evidence type="ECO:0000313" key="2">
    <source>
        <dbReference type="EMBL" id="MTV32026.1"/>
    </source>
</evidence>
<accession>A0A6N8DQ99</accession>
<gene>
    <name evidence="2" type="ORF">GJ654_13620</name>
</gene>
<protein>
    <submittedName>
        <fullName evidence="2">AsmA family protein</fullName>
    </submittedName>
</protein>
<dbReference type="OrthoDB" id="5439561at2"/>
<dbReference type="GO" id="GO:0005886">
    <property type="term" value="C:plasma membrane"/>
    <property type="evidence" value="ECO:0007669"/>
    <property type="project" value="TreeGrafter"/>
</dbReference>
<dbReference type="Pfam" id="PF05170">
    <property type="entry name" value="AsmA"/>
    <property type="match status" value="1"/>
</dbReference>
<organism evidence="2 3">
    <name type="scientific">Rhodoblastus acidophilus</name>
    <name type="common">Rhodopseudomonas acidophila</name>
    <dbReference type="NCBI Taxonomy" id="1074"/>
    <lineage>
        <taxon>Bacteria</taxon>
        <taxon>Pseudomonadati</taxon>
        <taxon>Pseudomonadota</taxon>
        <taxon>Alphaproteobacteria</taxon>
        <taxon>Hyphomicrobiales</taxon>
        <taxon>Rhodoblastaceae</taxon>
        <taxon>Rhodoblastus</taxon>
    </lineage>
</organism>
<dbReference type="PANTHER" id="PTHR30441:SF4">
    <property type="entry name" value="PROTEIN ASMA"/>
    <property type="match status" value="1"/>
</dbReference>
<dbReference type="PANTHER" id="PTHR30441">
    <property type="entry name" value="DUF748 DOMAIN-CONTAINING PROTEIN"/>
    <property type="match status" value="1"/>
</dbReference>
<dbReference type="InterPro" id="IPR007844">
    <property type="entry name" value="AsmA"/>
</dbReference>
<proteinExistence type="predicted"/>
<reference evidence="2 3" key="1">
    <citation type="submission" date="2019-11" db="EMBL/GenBank/DDBJ databases">
        <title>Whole-genome sequence of a Rhodoblastus acidophilus DSM 142.</title>
        <authorList>
            <person name="Kyndt J.A."/>
            <person name="Meyer T.E."/>
        </authorList>
    </citation>
    <scope>NUCLEOTIDE SEQUENCE [LARGE SCALE GENOMIC DNA]</scope>
    <source>
        <strain evidence="2 3">DSM 142</strain>
    </source>
</reference>
<evidence type="ECO:0000313" key="3">
    <source>
        <dbReference type="Proteomes" id="UP000439113"/>
    </source>
</evidence>
<dbReference type="GO" id="GO:0090313">
    <property type="term" value="P:regulation of protein targeting to membrane"/>
    <property type="evidence" value="ECO:0007669"/>
    <property type="project" value="TreeGrafter"/>
</dbReference>
<feature type="domain" description="AsmA" evidence="1">
    <location>
        <begin position="338"/>
        <end position="526"/>
    </location>
</feature>
<evidence type="ECO:0000259" key="1">
    <source>
        <dbReference type="Pfam" id="PF05170"/>
    </source>
</evidence>
<dbReference type="AlphaFoldDB" id="A0A6N8DQ99"/>
<dbReference type="Proteomes" id="UP000439113">
    <property type="component" value="Unassembled WGS sequence"/>
</dbReference>
<comment type="caution">
    <text evidence="2">The sequence shown here is derived from an EMBL/GenBank/DDBJ whole genome shotgun (WGS) entry which is preliminary data.</text>
</comment>
<dbReference type="EMBL" id="WNKS01000012">
    <property type="protein sequence ID" value="MTV32026.1"/>
    <property type="molecule type" value="Genomic_DNA"/>
</dbReference>
<dbReference type="InterPro" id="IPR052894">
    <property type="entry name" value="AsmA-related"/>
</dbReference>